<proteinExistence type="predicted"/>
<dbReference type="EMBL" id="AP015041">
    <property type="protein sequence ID" value="BAT96671.1"/>
    <property type="molecule type" value="Genomic_DNA"/>
</dbReference>
<reference evidence="1 2" key="1">
    <citation type="journal article" date="2015" name="Sci. Rep.">
        <title>The power of single molecule real-time sequencing technology in the de novo assembly of a eukaryotic genome.</title>
        <authorList>
            <person name="Sakai H."/>
            <person name="Naito K."/>
            <person name="Ogiso-Tanaka E."/>
            <person name="Takahashi Y."/>
            <person name="Iseki K."/>
            <person name="Muto C."/>
            <person name="Satou K."/>
            <person name="Teruya K."/>
            <person name="Shiroma A."/>
            <person name="Shimoji M."/>
            <person name="Hirano T."/>
            <person name="Itoh T."/>
            <person name="Kaga A."/>
            <person name="Tomooka N."/>
        </authorList>
    </citation>
    <scope>NUCLEOTIDE SEQUENCE [LARGE SCALE GENOMIC DNA]</scope>
    <source>
        <strain evidence="2">cv. Shumari</strain>
    </source>
</reference>
<accession>A0A0S3SUY0</accession>
<organism evidence="1 2">
    <name type="scientific">Vigna angularis var. angularis</name>
    <dbReference type="NCBI Taxonomy" id="157739"/>
    <lineage>
        <taxon>Eukaryota</taxon>
        <taxon>Viridiplantae</taxon>
        <taxon>Streptophyta</taxon>
        <taxon>Embryophyta</taxon>
        <taxon>Tracheophyta</taxon>
        <taxon>Spermatophyta</taxon>
        <taxon>Magnoliopsida</taxon>
        <taxon>eudicotyledons</taxon>
        <taxon>Gunneridae</taxon>
        <taxon>Pentapetalae</taxon>
        <taxon>rosids</taxon>
        <taxon>fabids</taxon>
        <taxon>Fabales</taxon>
        <taxon>Fabaceae</taxon>
        <taxon>Papilionoideae</taxon>
        <taxon>50 kb inversion clade</taxon>
        <taxon>NPAAA clade</taxon>
        <taxon>indigoferoid/millettioid clade</taxon>
        <taxon>Phaseoleae</taxon>
        <taxon>Vigna</taxon>
    </lineage>
</organism>
<sequence>DRRRRCNTGSICERTWIRKLEHSAAKHWTTSLWEKLSFKVDKSSKTRSEERCIQHRRTKQSHWVTCVDGK</sequence>
<dbReference type="AlphaFoldDB" id="A0A0S3SUY0"/>
<evidence type="ECO:0000313" key="2">
    <source>
        <dbReference type="Proteomes" id="UP000291084"/>
    </source>
</evidence>
<gene>
    <name evidence="1" type="primary">Vigan.08G364600</name>
    <name evidence="1" type="ORF">VIGAN_08364600</name>
</gene>
<name>A0A0S3SUY0_PHAAN</name>
<dbReference type="Proteomes" id="UP000291084">
    <property type="component" value="Chromosome 8"/>
</dbReference>
<protein>
    <submittedName>
        <fullName evidence="1">Uncharacterized protein</fullName>
    </submittedName>
</protein>
<keyword evidence="2" id="KW-1185">Reference proteome</keyword>
<feature type="non-terminal residue" evidence="1">
    <location>
        <position position="1"/>
    </location>
</feature>
<evidence type="ECO:0000313" key="1">
    <source>
        <dbReference type="EMBL" id="BAT96671.1"/>
    </source>
</evidence>